<name>A7NJ40_ROSCS</name>
<dbReference type="RefSeq" id="WP_012119935.1">
    <property type="nucleotide sequence ID" value="NC_009767.1"/>
</dbReference>
<evidence type="ECO:0000256" key="1">
    <source>
        <dbReference type="SAM" id="Phobius"/>
    </source>
</evidence>
<accession>A7NJ40</accession>
<feature type="transmembrane region" description="Helical" evidence="1">
    <location>
        <begin position="12"/>
        <end position="32"/>
    </location>
</feature>
<proteinExistence type="predicted"/>
<organism evidence="2 3">
    <name type="scientific">Roseiflexus castenholzii (strain DSM 13941 / HLO8)</name>
    <dbReference type="NCBI Taxonomy" id="383372"/>
    <lineage>
        <taxon>Bacteria</taxon>
        <taxon>Bacillati</taxon>
        <taxon>Chloroflexota</taxon>
        <taxon>Chloroflexia</taxon>
        <taxon>Chloroflexales</taxon>
        <taxon>Roseiflexineae</taxon>
        <taxon>Roseiflexaceae</taxon>
        <taxon>Roseiflexus</taxon>
    </lineage>
</organism>
<dbReference type="Proteomes" id="UP000000263">
    <property type="component" value="Chromosome"/>
</dbReference>
<keyword evidence="3" id="KW-1185">Reference proteome</keyword>
<keyword evidence="1" id="KW-1133">Transmembrane helix</keyword>
<gene>
    <name evidence="2" type="ordered locus">Rcas_1411</name>
</gene>
<sequence length="209" mass="22189">MVRLILQRNRLTLLTFVVIPAAIAAIAAAWLLRPQATSGSPLGDPNAPVVAATPAPFVGGQPPIARPAAVPVEAYRADGAPPPDAPANFIEARMPDARYHDAAFAAVQCAVGRPLTRDPALDALAVEAWRAAVRSGNQGNYALLEKNNLRFIQMVPVERPTQSSSDACLFGGEDMRAQFGDLQDITSVGVAVFPYEGDYPFMTLVVVGR</sequence>
<reference evidence="2 3" key="1">
    <citation type="submission" date="2007-08" db="EMBL/GenBank/DDBJ databases">
        <title>Complete sequence of Roseiflexus castenholzii DSM 13941.</title>
        <authorList>
            <consortium name="US DOE Joint Genome Institute"/>
            <person name="Copeland A."/>
            <person name="Lucas S."/>
            <person name="Lapidus A."/>
            <person name="Barry K."/>
            <person name="Glavina del Rio T."/>
            <person name="Dalin E."/>
            <person name="Tice H."/>
            <person name="Pitluck S."/>
            <person name="Thompson L.S."/>
            <person name="Brettin T."/>
            <person name="Bruce D."/>
            <person name="Detter J.C."/>
            <person name="Han C."/>
            <person name="Tapia R."/>
            <person name="Schmutz J."/>
            <person name="Larimer F."/>
            <person name="Land M."/>
            <person name="Hauser L."/>
            <person name="Kyrpides N."/>
            <person name="Mikhailova N."/>
            <person name="Bryant D.A."/>
            <person name="Hanada S."/>
            <person name="Tsukatani Y."/>
            <person name="Richardson P."/>
        </authorList>
    </citation>
    <scope>NUCLEOTIDE SEQUENCE [LARGE SCALE GENOMIC DNA]</scope>
    <source>
        <strain evidence="3">DSM 13941 / HLO8</strain>
    </source>
</reference>
<keyword evidence="1" id="KW-0472">Membrane</keyword>
<dbReference type="KEGG" id="rca:Rcas_1411"/>
<dbReference type="EMBL" id="CP000804">
    <property type="protein sequence ID" value="ABU57506.1"/>
    <property type="molecule type" value="Genomic_DNA"/>
</dbReference>
<evidence type="ECO:0000313" key="2">
    <source>
        <dbReference type="EMBL" id="ABU57506.1"/>
    </source>
</evidence>
<protein>
    <submittedName>
        <fullName evidence="2">Uncharacterized protein</fullName>
    </submittedName>
</protein>
<dbReference type="AlphaFoldDB" id="A7NJ40"/>
<dbReference type="STRING" id="383372.Rcas_1411"/>
<dbReference type="HOGENOM" id="CLU_1223984_0_0_0"/>
<evidence type="ECO:0000313" key="3">
    <source>
        <dbReference type="Proteomes" id="UP000000263"/>
    </source>
</evidence>
<keyword evidence="1" id="KW-0812">Transmembrane</keyword>